<feature type="region of interest" description="Disordered" evidence="1">
    <location>
        <begin position="236"/>
        <end position="287"/>
    </location>
</feature>
<name>A0A182IKB3_ANOAO</name>
<feature type="compositionally biased region" description="Pro residues" evidence="1">
    <location>
        <begin position="240"/>
        <end position="254"/>
    </location>
</feature>
<proteinExistence type="predicted"/>
<accession>A0A182IKB3</accession>
<feature type="compositionally biased region" description="Polar residues" evidence="1">
    <location>
        <begin position="258"/>
        <end position="267"/>
    </location>
</feature>
<reference evidence="2" key="1">
    <citation type="submission" date="2022-08" db="UniProtKB">
        <authorList>
            <consortium name="EnsemblMetazoa"/>
        </authorList>
    </citation>
    <scope>IDENTIFICATION</scope>
    <source>
        <strain evidence="2">EBRO</strain>
    </source>
</reference>
<protein>
    <submittedName>
        <fullName evidence="2">Uncharacterized protein</fullName>
    </submittedName>
</protein>
<dbReference type="EnsemblMetazoa" id="AATE000777-RA">
    <property type="protein sequence ID" value="AATE000777-PA.1"/>
    <property type="gene ID" value="AATE000777"/>
</dbReference>
<feature type="compositionally biased region" description="Low complexity" evidence="1">
    <location>
        <begin position="158"/>
        <end position="169"/>
    </location>
</feature>
<evidence type="ECO:0000313" key="2">
    <source>
        <dbReference type="EnsemblMetazoa" id="AATE000777-PA.1"/>
    </source>
</evidence>
<dbReference type="STRING" id="41427.A0A182IKB3"/>
<organism evidence="2">
    <name type="scientific">Anopheles atroparvus</name>
    <name type="common">European mosquito</name>
    <dbReference type="NCBI Taxonomy" id="41427"/>
    <lineage>
        <taxon>Eukaryota</taxon>
        <taxon>Metazoa</taxon>
        <taxon>Ecdysozoa</taxon>
        <taxon>Arthropoda</taxon>
        <taxon>Hexapoda</taxon>
        <taxon>Insecta</taxon>
        <taxon>Pterygota</taxon>
        <taxon>Neoptera</taxon>
        <taxon>Endopterygota</taxon>
        <taxon>Diptera</taxon>
        <taxon>Nematocera</taxon>
        <taxon>Culicoidea</taxon>
        <taxon>Culicidae</taxon>
        <taxon>Anophelinae</taxon>
        <taxon>Anopheles</taxon>
    </lineage>
</organism>
<dbReference type="VEuPathDB" id="VectorBase:AATE000777"/>
<feature type="compositionally biased region" description="Polar residues" evidence="1">
    <location>
        <begin position="443"/>
        <end position="455"/>
    </location>
</feature>
<sequence length="648" mass="70000">MELLQNTQTARLVLAYLYNQHLESLAEEFCRKSPYLREELCLLESGDIPFRPFCRPLVQIFSEYNRMCMQVLTLIDQYEDRVSFPQSFSELDKVDMILNFNRAGVTPCLQNVTNISKQSNTSPVIVAYTSQVVKSAVNTTVSIPSEPLARKPNDVPHSVSDCTTDTSADDSVPIPTISLCREELLQLLMCEQDKENDSALSYLLQETAPEGANGVSEHPDSRPMKEKVTVPQDEMVLPMNQPPLPPTSHVPPTNPSSIDTSATNDQNQQKHEEPVASAYQQSEASAEAAQTGMKEIVAARILGSMAKAGFRSGTQNDTPPDNPIVKDASGGTRSTSSRKRSHIRILDFGTPASKRSSSVPGSADNTETGAYSRKLFADHQPSSPAKPIGGAEEEYFQHKKGTAMASETKKGTVPSNLQHAALPRASRIATRSSTKKALGDNGISVSSAVTNTSKLPTKDSIPKMAPRPETTGTVRSADSTTNLVAVEAMALQAAHPETPFKIDPLFDYPMTPRFLTNPFLSVSKLDASAMSVAPHREQCLAGGSSAGALSETADINTPGYPITPGAPGTPKSQPSPHSAVCYYRPDEGDAIHPPNETLPGQERHAGQASPAECVSEDFDKMEIVSGGLVFVISSTPLMELYQQEPTTR</sequence>
<feature type="compositionally biased region" description="Low complexity" evidence="1">
    <location>
        <begin position="276"/>
        <end position="287"/>
    </location>
</feature>
<feature type="region of interest" description="Disordered" evidence="1">
    <location>
        <begin position="310"/>
        <end position="478"/>
    </location>
</feature>
<feature type="region of interest" description="Disordered" evidence="1">
    <location>
        <begin position="550"/>
        <end position="613"/>
    </location>
</feature>
<feature type="region of interest" description="Disordered" evidence="1">
    <location>
        <begin position="145"/>
        <end position="169"/>
    </location>
</feature>
<feature type="compositionally biased region" description="Polar residues" evidence="1">
    <location>
        <begin position="353"/>
        <end position="369"/>
    </location>
</feature>
<evidence type="ECO:0000256" key="1">
    <source>
        <dbReference type="SAM" id="MobiDB-lite"/>
    </source>
</evidence>
<dbReference type="AlphaFoldDB" id="A0A182IKB3"/>